<feature type="binding site" evidence="11">
    <location>
        <position position="70"/>
    </location>
    <ligand>
        <name>ATP</name>
        <dbReference type="ChEBI" id="CHEBI:30616"/>
    </ligand>
</feature>
<keyword evidence="7" id="KW-0418">Kinase</keyword>
<keyword evidence="10" id="KW-0472">Membrane</keyword>
<dbReference type="InterPro" id="IPR008271">
    <property type="entry name" value="Ser/Thr_kinase_AS"/>
</dbReference>
<dbReference type="PANTHER" id="PTHR47974:SF9">
    <property type="entry name" value="RECEPTOR-LIKE SERINE_THREONINE-PROTEIN KINASE"/>
    <property type="match status" value="1"/>
</dbReference>
<feature type="binding site" evidence="11">
    <location>
        <position position="405"/>
    </location>
    <ligand>
        <name>ATP</name>
        <dbReference type="ChEBI" id="CHEBI:30616"/>
    </ligand>
</feature>
<dbReference type="Pfam" id="PF00069">
    <property type="entry name" value="Pkinase"/>
    <property type="match status" value="2"/>
</dbReference>
<feature type="domain" description="Protein kinase" evidence="13">
    <location>
        <begin position="720"/>
        <end position="1009"/>
    </location>
</feature>
<evidence type="ECO:0000256" key="12">
    <source>
        <dbReference type="SAM" id="MobiDB-lite"/>
    </source>
</evidence>
<accession>A0A7J7NBX7</accession>
<sequence>MDTQGASSSSLHVEAQNENINLRELARLPREFSYEDLKTATNNFQDKLGRGGSGLVFKGFLKDGTPVAVKRVERTDYGERVFEDEVSIIASIQHVHVVRLRGYCSHLKEWGRVFFVVYDLLPNGSLDSWIFLRTGSPANRCLSLKSRYKVAIEVSKALAYLHHDCCPRILHLDIKPENILLDEKFRAVISDFGLSRLMKEDESRVLTAIRGTHGYTAPEWFLGQGISNKSDIFSFGKVLLDLFFGQRYVCLDKDGKDIYNSNGNSQPEQRAFHAFMWERLGQKGLLDLIDRRLMKDGEVDEKDASSLVHAALVCLEEDPEKRPSDIRQVVKMLEERKLQGIGAFERCFETQNEYRNPETVRRLPPKFHFEDLKKATKNFSDKLGSGGSSIVFKGKLDDGTPVAVKSVKRQMHGEQEFQEVISAIASVDHGHIAHLRGYCSHIMETGKALFIIYDLFPNGSLDNWIFPQTKGEGGGCLSWKLRYRVAIEVAKALQYLQHDCPWKFRPDIKPEIILLDDNFQAVLSSFGVSRFMSESQSRAHTRLRGRKGYTAPESFLAHGVLEKSDILSFGKVLLDLFFGKSDVCLDRKGNDVYTNYSYSQEDLRTFIAFMWEILRKNKVMELVDKRLVEDGGVDKNEADCLVYVALWCLQEDPQRRAGDMRHVVEILEERKLDRIKVFGMTGIFFKFTWVFPDNKYSNQRKVPAKLPREFRHKELEIATNNFRDKLGSGMYGTVFKGILNDGTLVAVKRLDQAKYGERDFEAKISEIASIQHAHLAPLHGYCYHSTVSGASYIVNVRSLRGSLDNWIFPQSDGENDQCLPLKFRYRVAVDISKALAYLRHDCRSHMLHFEIKPENILLDDNFQAIVSNFELSALMPISRSNFRWTGYNAPSWFLGDGILEWEVSADIFSFGKVLLDLVFGQRNVCLDRDGKIISINCGISQLKHRAFHAFMWDKVRHGHVVDLIDKRIMKAGIVNKEEASVLVYVAIWCLHEDPNKRPADIWQVVHMLEGKKLDEIRAMELSDQKPIPERTQRPNLRELDISEPDPSVLDDVNDISKLHQYFSKEIAITLVSVEPNYEGMSEVKVKAVEEDYLCNRQLKSVIMSPSEWVGSLMKRVKALLREEDVLAARDGCKGCLGGCDVLRFNELKVQSLCINIIVALEKMGITEEIEGIWTAWSNNALACWRSGGKGLKDFEKRRARRYVLVLERYRIRQSSSDVASVNRFKLEARVIKVSDGERTETNVDHEPQASDREGSDGGEEDVEEEKVEEEEGECYGKASKTSKILNFKSKYGIPDDIRLEVCHYEMTDQEVPLDGILVHREQIKKELKLPLQADLKKFLNFFDVVHGQLNPNVYDLFRNLQKLGYRYLARFLRRPLSYEMVSTGGQYFADCLLVSGNYEFDQKDPGKPLKRKCFHL</sequence>
<feature type="region of interest" description="Disordered" evidence="12">
    <location>
        <begin position="1237"/>
        <end position="1274"/>
    </location>
</feature>
<dbReference type="InterPro" id="IPR011009">
    <property type="entry name" value="Kinase-like_dom_sf"/>
</dbReference>
<dbReference type="GO" id="GO:0016020">
    <property type="term" value="C:membrane"/>
    <property type="evidence" value="ECO:0007669"/>
    <property type="project" value="UniProtKB-SubCell"/>
</dbReference>
<dbReference type="InterPro" id="IPR001245">
    <property type="entry name" value="Ser-Thr/Tyr_kinase_cat_dom"/>
</dbReference>
<evidence type="ECO:0000256" key="11">
    <source>
        <dbReference type="PROSITE-ProRule" id="PRU10141"/>
    </source>
</evidence>
<proteinExistence type="predicted"/>
<feature type="compositionally biased region" description="Acidic residues" evidence="12">
    <location>
        <begin position="1256"/>
        <end position="1273"/>
    </location>
</feature>
<dbReference type="FunFam" id="1.10.510.10:FF:000537">
    <property type="entry name" value="Putative receptor-like protein kinase"/>
    <property type="match status" value="1"/>
</dbReference>
<dbReference type="InterPro" id="IPR000719">
    <property type="entry name" value="Prot_kinase_dom"/>
</dbReference>
<dbReference type="PANTHER" id="PTHR47974">
    <property type="entry name" value="OS07G0415500 PROTEIN"/>
    <property type="match status" value="1"/>
</dbReference>
<dbReference type="GO" id="GO:0005524">
    <property type="term" value="F:ATP binding"/>
    <property type="evidence" value="ECO:0007669"/>
    <property type="project" value="UniProtKB-UniRule"/>
</dbReference>
<keyword evidence="9" id="KW-1133">Transmembrane helix</keyword>
<feature type="compositionally biased region" description="Basic and acidic residues" evidence="12">
    <location>
        <begin position="1237"/>
        <end position="1255"/>
    </location>
</feature>
<gene>
    <name evidence="14" type="ORF">GIB67_025380</name>
</gene>
<keyword evidence="4" id="KW-0812">Transmembrane</keyword>
<keyword evidence="5" id="KW-0732">Signal</keyword>
<keyword evidence="3" id="KW-0808">Transferase</keyword>
<feature type="non-terminal residue" evidence="14">
    <location>
        <position position="1"/>
    </location>
</feature>
<reference evidence="14 15" key="1">
    <citation type="journal article" date="2020" name="IScience">
        <title>Genome Sequencing of the Endangered Kingdonia uniflora (Circaeasteraceae, Ranunculales) Reveals Potential Mechanisms of Evolutionary Specialization.</title>
        <authorList>
            <person name="Sun Y."/>
            <person name="Deng T."/>
            <person name="Zhang A."/>
            <person name="Moore M.J."/>
            <person name="Landis J.B."/>
            <person name="Lin N."/>
            <person name="Zhang H."/>
            <person name="Zhang X."/>
            <person name="Huang J."/>
            <person name="Zhang X."/>
            <person name="Sun H."/>
            <person name="Wang H."/>
        </authorList>
    </citation>
    <scope>NUCLEOTIDE SEQUENCE [LARGE SCALE GENOMIC DNA]</scope>
    <source>
        <strain evidence="14">TB1705</strain>
        <tissue evidence="14">Leaf</tissue>
    </source>
</reference>
<keyword evidence="15" id="KW-1185">Reference proteome</keyword>
<protein>
    <recommendedName>
        <fullName evidence="13">Protein kinase domain-containing protein</fullName>
    </recommendedName>
</protein>
<dbReference type="PROSITE" id="PS50011">
    <property type="entry name" value="PROTEIN_KINASE_DOM"/>
    <property type="match status" value="3"/>
</dbReference>
<dbReference type="Gene3D" id="1.10.510.10">
    <property type="entry name" value="Transferase(Phosphotransferase) domain 1"/>
    <property type="match status" value="3"/>
</dbReference>
<feature type="domain" description="Protein kinase" evidence="13">
    <location>
        <begin position="42"/>
        <end position="338"/>
    </location>
</feature>
<evidence type="ECO:0000256" key="9">
    <source>
        <dbReference type="ARBA" id="ARBA00022989"/>
    </source>
</evidence>
<dbReference type="OrthoDB" id="647973at2759"/>
<dbReference type="SMART" id="SM00220">
    <property type="entry name" value="S_TKc"/>
    <property type="match status" value="1"/>
</dbReference>
<evidence type="ECO:0000313" key="14">
    <source>
        <dbReference type="EMBL" id="KAF6164554.1"/>
    </source>
</evidence>
<dbReference type="PROSITE" id="PS00108">
    <property type="entry name" value="PROTEIN_KINASE_ST"/>
    <property type="match status" value="1"/>
</dbReference>
<evidence type="ECO:0000256" key="1">
    <source>
        <dbReference type="ARBA" id="ARBA00004167"/>
    </source>
</evidence>
<dbReference type="SUPFAM" id="SSF56112">
    <property type="entry name" value="Protein kinase-like (PK-like)"/>
    <property type="match status" value="3"/>
</dbReference>
<evidence type="ECO:0000256" key="3">
    <source>
        <dbReference type="ARBA" id="ARBA00022679"/>
    </source>
</evidence>
<dbReference type="Pfam" id="PF07714">
    <property type="entry name" value="PK_Tyr_Ser-Thr"/>
    <property type="match status" value="1"/>
</dbReference>
<evidence type="ECO:0000256" key="2">
    <source>
        <dbReference type="ARBA" id="ARBA00022527"/>
    </source>
</evidence>
<evidence type="ECO:0000256" key="7">
    <source>
        <dbReference type="ARBA" id="ARBA00022777"/>
    </source>
</evidence>
<evidence type="ECO:0000256" key="5">
    <source>
        <dbReference type="ARBA" id="ARBA00022729"/>
    </source>
</evidence>
<name>A0A7J7NBX7_9MAGN</name>
<keyword evidence="6 11" id="KW-0547">Nucleotide-binding</keyword>
<keyword evidence="2" id="KW-0723">Serine/threonine-protein kinase</keyword>
<feature type="domain" description="Protein kinase" evidence="13">
    <location>
        <begin position="377"/>
        <end position="672"/>
    </location>
</feature>
<evidence type="ECO:0000256" key="4">
    <source>
        <dbReference type="ARBA" id="ARBA00022692"/>
    </source>
</evidence>
<evidence type="ECO:0000256" key="8">
    <source>
        <dbReference type="ARBA" id="ARBA00022840"/>
    </source>
</evidence>
<dbReference type="InterPro" id="IPR017441">
    <property type="entry name" value="Protein_kinase_ATP_BS"/>
</dbReference>
<evidence type="ECO:0000259" key="13">
    <source>
        <dbReference type="PROSITE" id="PS50011"/>
    </source>
</evidence>
<dbReference type="EMBL" id="JACGCM010000926">
    <property type="protein sequence ID" value="KAF6164554.1"/>
    <property type="molecule type" value="Genomic_DNA"/>
</dbReference>
<evidence type="ECO:0000256" key="6">
    <source>
        <dbReference type="ARBA" id="ARBA00022741"/>
    </source>
</evidence>
<feature type="binding site" evidence="11">
    <location>
        <position position="748"/>
    </location>
    <ligand>
        <name>ATP</name>
        <dbReference type="ChEBI" id="CHEBI:30616"/>
    </ligand>
</feature>
<dbReference type="PROSITE" id="PS00107">
    <property type="entry name" value="PROTEIN_KINASE_ATP"/>
    <property type="match status" value="3"/>
</dbReference>
<evidence type="ECO:0000313" key="15">
    <source>
        <dbReference type="Proteomes" id="UP000541444"/>
    </source>
</evidence>
<comment type="subcellular location">
    <subcellularLocation>
        <location evidence="1">Membrane</location>
        <topology evidence="1">Single-pass membrane protein</topology>
    </subcellularLocation>
</comment>
<comment type="caution">
    <text evidence="14">The sequence shown here is derived from an EMBL/GenBank/DDBJ whole genome shotgun (WGS) entry which is preliminary data.</text>
</comment>
<dbReference type="Gene3D" id="3.30.200.20">
    <property type="entry name" value="Phosphorylase Kinase, domain 1"/>
    <property type="match status" value="3"/>
</dbReference>
<organism evidence="14 15">
    <name type="scientific">Kingdonia uniflora</name>
    <dbReference type="NCBI Taxonomy" id="39325"/>
    <lineage>
        <taxon>Eukaryota</taxon>
        <taxon>Viridiplantae</taxon>
        <taxon>Streptophyta</taxon>
        <taxon>Embryophyta</taxon>
        <taxon>Tracheophyta</taxon>
        <taxon>Spermatophyta</taxon>
        <taxon>Magnoliopsida</taxon>
        <taxon>Ranunculales</taxon>
        <taxon>Circaeasteraceae</taxon>
        <taxon>Kingdonia</taxon>
    </lineage>
</organism>
<keyword evidence="8 11" id="KW-0067">ATP-binding</keyword>
<dbReference type="GO" id="GO:0004672">
    <property type="term" value="F:protein kinase activity"/>
    <property type="evidence" value="ECO:0007669"/>
    <property type="project" value="InterPro"/>
</dbReference>
<evidence type="ECO:0000256" key="10">
    <source>
        <dbReference type="ARBA" id="ARBA00023136"/>
    </source>
</evidence>
<dbReference type="Proteomes" id="UP000541444">
    <property type="component" value="Unassembled WGS sequence"/>
</dbReference>